<reference evidence="2 3" key="1">
    <citation type="submission" date="2023-02" db="EMBL/GenBank/DDBJ databases">
        <title>LHISI_Scaffold_Assembly.</title>
        <authorList>
            <person name="Stuart O.P."/>
            <person name="Cleave R."/>
            <person name="Magrath M.J.L."/>
            <person name="Mikheyev A.S."/>
        </authorList>
    </citation>
    <scope>NUCLEOTIDE SEQUENCE [LARGE SCALE GENOMIC DNA]</scope>
    <source>
        <strain evidence="2">Daus_M_001</strain>
        <tissue evidence="2">Leg muscle</tissue>
    </source>
</reference>
<evidence type="ECO:0000256" key="1">
    <source>
        <dbReference type="SAM" id="MobiDB-lite"/>
    </source>
</evidence>
<dbReference type="Proteomes" id="UP001159363">
    <property type="component" value="Chromosome 5"/>
</dbReference>
<evidence type="ECO:0000313" key="3">
    <source>
        <dbReference type="Proteomes" id="UP001159363"/>
    </source>
</evidence>
<name>A0ABQ9HCS3_9NEOP</name>
<organism evidence="2 3">
    <name type="scientific">Dryococelus australis</name>
    <dbReference type="NCBI Taxonomy" id="614101"/>
    <lineage>
        <taxon>Eukaryota</taxon>
        <taxon>Metazoa</taxon>
        <taxon>Ecdysozoa</taxon>
        <taxon>Arthropoda</taxon>
        <taxon>Hexapoda</taxon>
        <taxon>Insecta</taxon>
        <taxon>Pterygota</taxon>
        <taxon>Neoptera</taxon>
        <taxon>Polyneoptera</taxon>
        <taxon>Phasmatodea</taxon>
        <taxon>Verophasmatodea</taxon>
        <taxon>Anareolatae</taxon>
        <taxon>Phasmatidae</taxon>
        <taxon>Eurycanthinae</taxon>
        <taxon>Dryococelus</taxon>
    </lineage>
</organism>
<accession>A0ABQ9HCS3</accession>
<protein>
    <submittedName>
        <fullName evidence="2">Uncharacterized protein</fullName>
    </submittedName>
</protein>
<proteinExistence type="predicted"/>
<feature type="region of interest" description="Disordered" evidence="1">
    <location>
        <begin position="412"/>
        <end position="435"/>
    </location>
</feature>
<gene>
    <name evidence="2" type="ORF">PR048_018568</name>
</gene>
<evidence type="ECO:0000313" key="2">
    <source>
        <dbReference type="EMBL" id="KAJ8882080.1"/>
    </source>
</evidence>
<comment type="caution">
    <text evidence="2">The sequence shown here is derived from an EMBL/GenBank/DDBJ whole genome shotgun (WGS) entry which is preliminary data.</text>
</comment>
<sequence>MMRTNDFTKTTVENTSVDVPSLTVGKLYGRSVATVKRSSAKAPMLCGIGETPVQRGETGCEDDHGDHIYDDYEDSDEEVSDEMDDDTLVVPIHFTNQFPSIGCVKKAEGITNARHSRLYAWGQHQVRSRTSTSNMAGDMDTGQLAWVDRARSLVDLPVFKPLTYIREKVVLVHSGTADEAQQLDGLFADEALADGIHELHSELLGACCCCLFSSFRWCLLRCLLGGLECCVIAAQCLCLHTQASGDTILNNSRSDLCGWAADGLRLNSGELGNLPLDSGSARHSSAHVCRTYPTVLENLEQYGRKLSMVNLLCRFFAKAFRALCSVQRHETTDLQDEIFENEISKICGRNCRVPSDTFNKPTLKTAEDFLCRAEDVIHPAAQAAAAAIYYTLSQTQPNYTTSLLLGRTGLPGRRQAGQQSPSLGRGLCCSPPTRPTTNNLATRARAAMSCWVDRERSGDEVTRESARVTDLDEVVDCVVELDVPHVQGVRRHDQAETAANGHAERALRLRPIHDLRASHHVDHVVAVVREVLQLGAHRLVERLDDGGRRRHVLAPLRLLVPRMIQRSARRRPGGVANSAACKSNPSLGSHSCSFKFCQRRVWHTRVTSIRRSCGYPTYDLLAAAMACAPIHNVCSVVVTPLESRRATSWGYNISPPVRHALYECVQDIYGDSSPFLLQPFHELSNGFGPRLTSPQPAIQFVPKMLYRVEVGALGGPVH</sequence>
<keyword evidence="3" id="KW-1185">Reference proteome</keyword>
<dbReference type="EMBL" id="JARBHB010000006">
    <property type="protein sequence ID" value="KAJ8882080.1"/>
    <property type="molecule type" value="Genomic_DNA"/>
</dbReference>